<dbReference type="Proteomes" id="UP000574390">
    <property type="component" value="Unassembled WGS sequence"/>
</dbReference>
<evidence type="ECO:0000256" key="1">
    <source>
        <dbReference type="SAM" id="MobiDB-lite"/>
    </source>
</evidence>
<comment type="caution">
    <text evidence="2">The sequence shown here is derived from an EMBL/GenBank/DDBJ whole genome shotgun (WGS) entry which is preliminary data.</text>
</comment>
<gene>
    <name evidence="2" type="ORF">FOZ62_016956</name>
</gene>
<name>A0A7J6SS86_PEROL</name>
<feature type="region of interest" description="Disordered" evidence="1">
    <location>
        <begin position="33"/>
        <end position="53"/>
    </location>
</feature>
<accession>A0A7J6SS86</accession>
<dbReference type="AlphaFoldDB" id="A0A7J6SS86"/>
<protein>
    <submittedName>
        <fullName evidence="2">Uncharacterized protein</fullName>
    </submittedName>
</protein>
<evidence type="ECO:0000313" key="3">
    <source>
        <dbReference type="Proteomes" id="UP000574390"/>
    </source>
</evidence>
<organism evidence="2 3">
    <name type="scientific">Perkinsus olseni</name>
    <name type="common">Perkinsus atlanticus</name>
    <dbReference type="NCBI Taxonomy" id="32597"/>
    <lineage>
        <taxon>Eukaryota</taxon>
        <taxon>Sar</taxon>
        <taxon>Alveolata</taxon>
        <taxon>Perkinsozoa</taxon>
        <taxon>Perkinsea</taxon>
        <taxon>Perkinsida</taxon>
        <taxon>Perkinsidae</taxon>
        <taxon>Perkinsus</taxon>
    </lineage>
</organism>
<dbReference type="EMBL" id="JABANM010012803">
    <property type="protein sequence ID" value="KAF4735402.1"/>
    <property type="molecule type" value="Genomic_DNA"/>
</dbReference>
<feature type="non-terminal residue" evidence="2">
    <location>
        <position position="1"/>
    </location>
</feature>
<evidence type="ECO:0000313" key="2">
    <source>
        <dbReference type="EMBL" id="KAF4735402.1"/>
    </source>
</evidence>
<reference evidence="2 3" key="1">
    <citation type="submission" date="2020-04" db="EMBL/GenBank/DDBJ databases">
        <title>Perkinsus olseni comparative genomics.</title>
        <authorList>
            <person name="Bogema D.R."/>
        </authorList>
    </citation>
    <scope>NUCLEOTIDE SEQUENCE [LARGE SCALE GENOMIC DNA]</scope>
    <source>
        <strain evidence="2">ATCC PRA-205</strain>
    </source>
</reference>
<sequence length="111" mass="11504">TDREDVDVAEICTAYGGGGHQYVGGFYFTCHRPGSKRSPPPSDDPSCGDSVDEIFEPLDLGMDEEASEAAADSPCAAEHWNLEATGFGLLRLGMGSSVGSGRSEALGSSTS</sequence>
<proteinExistence type="predicted"/>